<dbReference type="EMBL" id="ACKS01000035">
    <property type="protein sequence ID" value="EFA44696.1"/>
    <property type="molecule type" value="Genomic_DNA"/>
</dbReference>
<dbReference type="AlphaFoldDB" id="D1PVC2"/>
<accession>D1PVC2</accession>
<protein>
    <submittedName>
        <fullName evidence="1">Uncharacterized protein</fullName>
    </submittedName>
</protein>
<name>D1PVC2_9BACT</name>
<comment type="caution">
    <text evidence="1">The sequence shown here is derived from an EMBL/GenBank/DDBJ whole genome shotgun (WGS) entry which is preliminary data.</text>
</comment>
<gene>
    <name evidence="1" type="ORF">HMPREF0645_0907</name>
</gene>
<keyword evidence="2" id="KW-1185">Reference proteome</keyword>
<organism evidence="1 2">
    <name type="scientific">Hallella bergensis DSM 17361</name>
    <dbReference type="NCBI Taxonomy" id="585502"/>
    <lineage>
        <taxon>Bacteria</taxon>
        <taxon>Pseudomonadati</taxon>
        <taxon>Bacteroidota</taxon>
        <taxon>Bacteroidia</taxon>
        <taxon>Bacteroidales</taxon>
        <taxon>Prevotellaceae</taxon>
        <taxon>Hallella</taxon>
    </lineage>
</organism>
<dbReference type="Proteomes" id="UP000003160">
    <property type="component" value="Unassembled WGS sequence"/>
</dbReference>
<reference evidence="1 2" key="1">
    <citation type="submission" date="2009-10" db="EMBL/GenBank/DDBJ databases">
        <authorList>
            <person name="Qin X."/>
            <person name="Bachman B."/>
            <person name="Battles P."/>
            <person name="Bell A."/>
            <person name="Bess C."/>
            <person name="Bickham C."/>
            <person name="Chaboub L."/>
            <person name="Chen D."/>
            <person name="Coyle M."/>
            <person name="Deiros D.R."/>
            <person name="Dinh H."/>
            <person name="Forbes L."/>
            <person name="Fowler G."/>
            <person name="Francisco L."/>
            <person name="Fu Q."/>
            <person name="Gubbala S."/>
            <person name="Hale W."/>
            <person name="Han Y."/>
            <person name="Hemphill L."/>
            <person name="Highlander S.K."/>
            <person name="Hirani K."/>
            <person name="Hogues M."/>
            <person name="Jackson L."/>
            <person name="Jakkamsetti A."/>
            <person name="Javaid M."/>
            <person name="Jiang H."/>
            <person name="Korchina V."/>
            <person name="Kovar C."/>
            <person name="Lara F."/>
            <person name="Lee S."/>
            <person name="Mata R."/>
            <person name="Mathew T."/>
            <person name="Moen C."/>
            <person name="Morales K."/>
            <person name="Munidasa M."/>
            <person name="Nazareth L."/>
            <person name="Ngo R."/>
            <person name="Nguyen L."/>
            <person name="Okwuonu G."/>
            <person name="Ongeri F."/>
            <person name="Patil S."/>
            <person name="Petrosino J."/>
            <person name="Pham C."/>
            <person name="Pham P."/>
            <person name="Pu L.-L."/>
            <person name="Puazo M."/>
            <person name="Raj R."/>
            <person name="Reid J."/>
            <person name="Rouhana J."/>
            <person name="Saada N."/>
            <person name="Shang Y."/>
            <person name="Simmons D."/>
            <person name="Thornton R."/>
            <person name="Warren J."/>
            <person name="Weissenberger G."/>
            <person name="Zhang J."/>
            <person name="Zhang L."/>
            <person name="Zhou C."/>
            <person name="Zhu D."/>
            <person name="Muzny D."/>
            <person name="Worley K."/>
            <person name="Gibbs R."/>
        </authorList>
    </citation>
    <scope>NUCLEOTIDE SEQUENCE [LARGE SCALE GENOMIC DNA]</scope>
    <source>
        <strain evidence="1 2">DSM 17361</strain>
    </source>
</reference>
<evidence type="ECO:0000313" key="1">
    <source>
        <dbReference type="EMBL" id="EFA44696.1"/>
    </source>
</evidence>
<sequence length="53" mass="5678">MGAIIVSKCCNTLSALVLLTIAIESAIFPLSSCALHTSEKHSIKIIEYVAFIL</sequence>
<proteinExistence type="predicted"/>
<evidence type="ECO:0000313" key="2">
    <source>
        <dbReference type="Proteomes" id="UP000003160"/>
    </source>
</evidence>
<dbReference type="HOGENOM" id="CLU_3064712_0_0_10"/>